<evidence type="ECO:0000313" key="3">
    <source>
        <dbReference type="Proteomes" id="UP000182470"/>
    </source>
</evidence>
<dbReference type="AlphaFoldDB" id="A0A1H0CVE1"/>
<gene>
    <name evidence="1" type="ORF">PSAN_54090</name>
    <name evidence="2" type="ORF">SAMN04490179_5094</name>
</gene>
<reference evidence="2 3" key="2">
    <citation type="submission" date="2016-10" db="EMBL/GenBank/DDBJ databases">
        <authorList>
            <person name="de Groot N.N."/>
        </authorList>
    </citation>
    <scope>NUCLEOTIDE SEQUENCE [LARGE SCALE GENOMIC DNA]</scope>
    <source>
        <strain evidence="2 3">BS2772</strain>
    </source>
</reference>
<keyword evidence="4" id="KW-1185">Reference proteome</keyword>
<dbReference type="Proteomes" id="UP000748067">
    <property type="component" value="Unassembled WGS sequence"/>
</dbReference>
<evidence type="ECO:0000313" key="2">
    <source>
        <dbReference type="EMBL" id="SDN61872.1"/>
    </source>
</evidence>
<organism evidence="2 3">
    <name type="scientific">Pseudomonas antarctica</name>
    <dbReference type="NCBI Taxonomy" id="219572"/>
    <lineage>
        <taxon>Bacteria</taxon>
        <taxon>Pseudomonadati</taxon>
        <taxon>Pseudomonadota</taxon>
        <taxon>Gammaproteobacteria</taxon>
        <taxon>Pseudomonadales</taxon>
        <taxon>Pseudomonadaceae</taxon>
        <taxon>Pseudomonas</taxon>
    </lineage>
</organism>
<protein>
    <submittedName>
        <fullName evidence="2">Uncharacterized protein</fullName>
    </submittedName>
</protein>
<sequence length="39" mass="4533">MSLLTCYIVISHLLLIWLRPRACETIWPALFAHHDPTSN</sequence>
<reference evidence="1 4" key="1">
    <citation type="submission" date="2015-01" db="EMBL/GenBank/DDBJ databases">
        <title>Genome Sequence of Pseudomonas antarctica CMS 35.</title>
        <authorList>
            <person name="Voget S."/>
            <person name="Chow J."/>
            <person name="Daniel R."/>
            <person name="Streit W."/>
        </authorList>
    </citation>
    <scope>NUCLEOTIDE SEQUENCE [LARGE SCALE GENOMIC DNA]</scope>
    <source>
        <strain evidence="1 4">CMS 35</strain>
    </source>
</reference>
<proteinExistence type="predicted"/>
<evidence type="ECO:0000313" key="4">
    <source>
        <dbReference type="Proteomes" id="UP000748067"/>
    </source>
</evidence>
<dbReference type="Proteomes" id="UP000182470">
    <property type="component" value="Chromosome I"/>
</dbReference>
<accession>A0A1H0CVE1</accession>
<name>A0A1H0CVE1_9PSED</name>
<dbReference type="EMBL" id="LT629704">
    <property type="protein sequence ID" value="SDN61872.1"/>
    <property type="molecule type" value="Genomic_DNA"/>
</dbReference>
<dbReference type="EMBL" id="JXDI01000004">
    <property type="protein sequence ID" value="KAF2406184.1"/>
    <property type="molecule type" value="Genomic_DNA"/>
</dbReference>
<evidence type="ECO:0000313" key="1">
    <source>
        <dbReference type="EMBL" id="KAF2406184.1"/>
    </source>
</evidence>